<dbReference type="Gene3D" id="3.30.750.24">
    <property type="entry name" value="STAS domain"/>
    <property type="match status" value="1"/>
</dbReference>
<dbReference type="InterPro" id="IPR002645">
    <property type="entry name" value="STAS_dom"/>
</dbReference>
<name>A0A239BCA2_9ACTN</name>
<gene>
    <name evidence="4" type="ORF">SAMN05216276_100387</name>
</gene>
<dbReference type="EMBL" id="FZOD01000003">
    <property type="protein sequence ID" value="SNS05058.1"/>
    <property type="molecule type" value="Genomic_DNA"/>
</dbReference>
<comment type="similarity">
    <text evidence="1 2">Belongs to the anti-sigma-factor antagonist family.</text>
</comment>
<dbReference type="OrthoDB" id="5471473at2"/>
<dbReference type="CDD" id="cd07043">
    <property type="entry name" value="STAS_anti-anti-sigma_factors"/>
    <property type="match status" value="1"/>
</dbReference>
<evidence type="ECO:0000259" key="3">
    <source>
        <dbReference type="PROSITE" id="PS50801"/>
    </source>
</evidence>
<evidence type="ECO:0000256" key="2">
    <source>
        <dbReference type="RuleBase" id="RU003749"/>
    </source>
</evidence>
<dbReference type="GO" id="GO:0043856">
    <property type="term" value="F:anti-sigma factor antagonist activity"/>
    <property type="evidence" value="ECO:0007669"/>
    <property type="project" value="InterPro"/>
</dbReference>
<dbReference type="InterPro" id="IPR003658">
    <property type="entry name" value="Anti-sigma_ant"/>
</dbReference>
<organism evidence="4 5">
    <name type="scientific">Streptosporangium subroseum</name>
    <dbReference type="NCBI Taxonomy" id="106412"/>
    <lineage>
        <taxon>Bacteria</taxon>
        <taxon>Bacillati</taxon>
        <taxon>Actinomycetota</taxon>
        <taxon>Actinomycetes</taxon>
        <taxon>Streptosporangiales</taxon>
        <taxon>Streptosporangiaceae</taxon>
        <taxon>Streptosporangium</taxon>
    </lineage>
</organism>
<evidence type="ECO:0000313" key="5">
    <source>
        <dbReference type="Proteomes" id="UP000198282"/>
    </source>
</evidence>
<dbReference type="NCBIfam" id="TIGR00377">
    <property type="entry name" value="ant_ant_sig"/>
    <property type="match status" value="1"/>
</dbReference>
<dbReference type="Proteomes" id="UP000198282">
    <property type="component" value="Unassembled WGS sequence"/>
</dbReference>
<keyword evidence="5" id="KW-1185">Reference proteome</keyword>
<dbReference type="PROSITE" id="PS50801">
    <property type="entry name" value="STAS"/>
    <property type="match status" value="1"/>
</dbReference>
<evidence type="ECO:0000256" key="1">
    <source>
        <dbReference type="ARBA" id="ARBA00009013"/>
    </source>
</evidence>
<dbReference type="PANTHER" id="PTHR33495">
    <property type="entry name" value="ANTI-SIGMA FACTOR ANTAGONIST TM_1081-RELATED-RELATED"/>
    <property type="match status" value="1"/>
</dbReference>
<dbReference type="AlphaFoldDB" id="A0A239BCA2"/>
<proteinExistence type="inferred from homology"/>
<dbReference type="PANTHER" id="PTHR33495:SF2">
    <property type="entry name" value="ANTI-SIGMA FACTOR ANTAGONIST TM_1081-RELATED"/>
    <property type="match status" value="1"/>
</dbReference>
<accession>A0A239BCA2</accession>
<dbReference type="SUPFAM" id="SSF52091">
    <property type="entry name" value="SpoIIaa-like"/>
    <property type="match status" value="1"/>
</dbReference>
<sequence length="120" mass="13018">MDLSMENRLDWTICRVAGEIDIFSAHTLREHLLSALDRPGSRLLLDLSRVTLMDTSGVAVLISTLRRAAQRGGTLRLLAPSQAVCMVLRATGLLAKFAVSSDLTGARTAEPLPNMRLMAS</sequence>
<dbReference type="InterPro" id="IPR036513">
    <property type="entry name" value="STAS_dom_sf"/>
</dbReference>
<protein>
    <recommendedName>
        <fullName evidence="2">Anti-sigma factor antagonist</fullName>
    </recommendedName>
</protein>
<dbReference type="Pfam" id="PF01740">
    <property type="entry name" value="STAS"/>
    <property type="match status" value="1"/>
</dbReference>
<reference evidence="4 5" key="1">
    <citation type="submission" date="2017-06" db="EMBL/GenBank/DDBJ databases">
        <authorList>
            <person name="Kim H.J."/>
            <person name="Triplett B.A."/>
        </authorList>
    </citation>
    <scope>NUCLEOTIDE SEQUENCE [LARGE SCALE GENOMIC DNA]</scope>
    <source>
        <strain evidence="4 5">CGMCC 4.2132</strain>
    </source>
</reference>
<evidence type="ECO:0000313" key="4">
    <source>
        <dbReference type="EMBL" id="SNS05058.1"/>
    </source>
</evidence>
<feature type="domain" description="STAS" evidence="3">
    <location>
        <begin position="1"/>
        <end position="110"/>
    </location>
</feature>